<dbReference type="InterPro" id="IPR051678">
    <property type="entry name" value="AGP_Transferase"/>
</dbReference>
<name>A0A6A6IFH9_9PLEO</name>
<proteinExistence type="predicted"/>
<dbReference type="SUPFAM" id="SSF56112">
    <property type="entry name" value="Protein kinase-like (PK-like)"/>
    <property type="match status" value="1"/>
</dbReference>
<keyword evidence="2" id="KW-0418">Kinase</keyword>
<dbReference type="Gene3D" id="3.90.1200.10">
    <property type="match status" value="1"/>
</dbReference>
<feature type="non-terminal residue" evidence="2">
    <location>
        <position position="1"/>
    </location>
</feature>
<dbReference type="InterPro" id="IPR011009">
    <property type="entry name" value="Kinase-like_dom_sf"/>
</dbReference>
<protein>
    <submittedName>
        <fullName evidence="2">Kinase-like protein</fullName>
    </submittedName>
</protein>
<feature type="non-terminal residue" evidence="2">
    <location>
        <position position="213"/>
    </location>
</feature>
<dbReference type="CDD" id="cd05120">
    <property type="entry name" value="APH_ChoK_like"/>
    <property type="match status" value="1"/>
</dbReference>
<accession>A0A6A6IFH9</accession>
<dbReference type="PANTHER" id="PTHR21310">
    <property type="entry name" value="AMINOGLYCOSIDE PHOSPHOTRANSFERASE-RELATED-RELATED"/>
    <property type="match status" value="1"/>
</dbReference>
<evidence type="ECO:0000259" key="1">
    <source>
        <dbReference type="Pfam" id="PF01636"/>
    </source>
</evidence>
<dbReference type="EMBL" id="ML987195">
    <property type="protein sequence ID" value="KAF2248947.1"/>
    <property type="molecule type" value="Genomic_DNA"/>
</dbReference>
<dbReference type="Gene3D" id="3.30.200.150">
    <property type="match status" value="1"/>
</dbReference>
<keyword evidence="3" id="KW-1185">Reference proteome</keyword>
<organism evidence="2 3">
    <name type="scientific">Trematosphaeria pertusa</name>
    <dbReference type="NCBI Taxonomy" id="390896"/>
    <lineage>
        <taxon>Eukaryota</taxon>
        <taxon>Fungi</taxon>
        <taxon>Dikarya</taxon>
        <taxon>Ascomycota</taxon>
        <taxon>Pezizomycotina</taxon>
        <taxon>Dothideomycetes</taxon>
        <taxon>Pleosporomycetidae</taxon>
        <taxon>Pleosporales</taxon>
        <taxon>Massarineae</taxon>
        <taxon>Trematosphaeriaceae</taxon>
        <taxon>Trematosphaeria</taxon>
    </lineage>
</organism>
<dbReference type="GeneID" id="54576153"/>
<gene>
    <name evidence="2" type="ORF">BU26DRAFT_402999</name>
</gene>
<dbReference type="Pfam" id="PF01636">
    <property type="entry name" value="APH"/>
    <property type="match status" value="1"/>
</dbReference>
<dbReference type="OrthoDB" id="2906425at2759"/>
<dbReference type="InterPro" id="IPR002575">
    <property type="entry name" value="Aminoglycoside_PTrfase"/>
</dbReference>
<dbReference type="PANTHER" id="PTHR21310:SF58">
    <property type="entry name" value="AMINOGLYCOSIDE PHOSPHOTRANSFERASE DOMAIN-CONTAINING PROTEIN"/>
    <property type="match status" value="1"/>
</dbReference>
<dbReference type="Proteomes" id="UP000800094">
    <property type="component" value="Unassembled WGS sequence"/>
</dbReference>
<feature type="domain" description="Aminoglycoside phosphotransferase" evidence="1">
    <location>
        <begin position="14"/>
        <end position="192"/>
    </location>
</feature>
<dbReference type="GO" id="GO:0016301">
    <property type="term" value="F:kinase activity"/>
    <property type="evidence" value="ECO:0007669"/>
    <property type="project" value="UniProtKB-KW"/>
</dbReference>
<dbReference type="RefSeq" id="XP_033683951.1">
    <property type="nucleotide sequence ID" value="XM_033822823.1"/>
</dbReference>
<keyword evidence="2" id="KW-0808">Transferase</keyword>
<sequence length="213" mass="23783">DRGAILKVGRGVRMAEAEAMRFVSSRSSIPVPEVYEAYEKNGTGYIYMSKAEGLQLGEMWSSLSDDKRAYVADQLRGYVAELRDMRGNFYGALWNQPSADIFFSHLCLKTHDDKQYGPFKSRTEYNQGLVEALTNSRPGGQLGESENSIVAKISVLTEDAKVFSHGDLHLDNILVDGNCKIMAIVDWGSAGFSISGREYLEANLRARQPEWIK</sequence>
<evidence type="ECO:0000313" key="2">
    <source>
        <dbReference type="EMBL" id="KAF2248947.1"/>
    </source>
</evidence>
<reference evidence="2" key="1">
    <citation type="journal article" date="2020" name="Stud. Mycol.">
        <title>101 Dothideomycetes genomes: a test case for predicting lifestyles and emergence of pathogens.</title>
        <authorList>
            <person name="Haridas S."/>
            <person name="Albert R."/>
            <person name="Binder M."/>
            <person name="Bloem J."/>
            <person name="Labutti K."/>
            <person name="Salamov A."/>
            <person name="Andreopoulos B."/>
            <person name="Baker S."/>
            <person name="Barry K."/>
            <person name="Bills G."/>
            <person name="Bluhm B."/>
            <person name="Cannon C."/>
            <person name="Castanera R."/>
            <person name="Culley D."/>
            <person name="Daum C."/>
            <person name="Ezra D."/>
            <person name="Gonzalez J."/>
            <person name="Henrissat B."/>
            <person name="Kuo A."/>
            <person name="Liang C."/>
            <person name="Lipzen A."/>
            <person name="Lutzoni F."/>
            <person name="Magnuson J."/>
            <person name="Mondo S."/>
            <person name="Nolan M."/>
            <person name="Ohm R."/>
            <person name="Pangilinan J."/>
            <person name="Park H.-J."/>
            <person name="Ramirez L."/>
            <person name="Alfaro M."/>
            <person name="Sun H."/>
            <person name="Tritt A."/>
            <person name="Yoshinaga Y."/>
            <person name="Zwiers L.-H."/>
            <person name="Turgeon B."/>
            <person name="Goodwin S."/>
            <person name="Spatafora J."/>
            <person name="Crous P."/>
            <person name="Grigoriev I."/>
        </authorList>
    </citation>
    <scope>NUCLEOTIDE SEQUENCE</scope>
    <source>
        <strain evidence="2">CBS 122368</strain>
    </source>
</reference>
<evidence type="ECO:0000313" key="3">
    <source>
        <dbReference type="Proteomes" id="UP000800094"/>
    </source>
</evidence>
<dbReference type="AlphaFoldDB" id="A0A6A6IFH9"/>